<keyword evidence="4" id="KW-0147">Chitin-binding</keyword>
<feature type="compositionally biased region" description="Polar residues" evidence="5">
    <location>
        <begin position="240"/>
        <end position="265"/>
    </location>
</feature>
<dbReference type="GO" id="GO:0004553">
    <property type="term" value="F:hydrolase activity, hydrolyzing O-glycosyl compounds"/>
    <property type="evidence" value="ECO:0007669"/>
    <property type="project" value="InterPro"/>
</dbReference>
<dbReference type="GO" id="GO:0005975">
    <property type="term" value="P:carbohydrate metabolic process"/>
    <property type="evidence" value="ECO:0007669"/>
    <property type="project" value="InterPro"/>
</dbReference>
<dbReference type="InterPro" id="IPR013320">
    <property type="entry name" value="ConA-like_dom_sf"/>
</dbReference>
<evidence type="ECO:0000256" key="7">
    <source>
        <dbReference type="SAM" id="SignalP"/>
    </source>
</evidence>
<evidence type="ECO:0000256" key="4">
    <source>
        <dbReference type="PROSITE-ProRule" id="PRU00261"/>
    </source>
</evidence>
<evidence type="ECO:0000256" key="6">
    <source>
        <dbReference type="SAM" id="Phobius"/>
    </source>
</evidence>
<dbReference type="GO" id="GO:0031505">
    <property type="term" value="P:fungal-type cell wall organization"/>
    <property type="evidence" value="ECO:0007669"/>
    <property type="project" value="TreeGrafter"/>
</dbReference>
<dbReference type="SUPFAM" id="SSF49899">
    <property type="entry name" value="Concanavalin A-like lectins/glucanases"/>
    <property type="match status" value="1"/>
</dbReference>
<dbReference type="GO" id="GO:0009277">
    <property type="term" value="C:fungal-type cell wall"/>
    <property type="evidence" value="ECO:0007669"/>
    <property type="project" value="TreeGrafter"/>
</dbReference>
<keyword evidence="1 7" id="KW-0732">Signal</keyword>
<keyword evidence="2" id="KW-0378">Hydrolase</keyword>
<dbReference type="Proteomes" id="UP000077521">
    <property type="component" value="Unassembled WGS sequence"/>
</dbReference>
<reference evidence="8" key="1">
    <citation type="submission" date="2016-04" db="EMBL/GenBank/DDBJ databases">
        <authorList>
            <person name="Nguyen H.D."/>
            <person name="Samba Siva P."/>
            <person name="Cullis J."/>
            <person name="Levesque C.A."/>
            <person name="Hambleton S."/>
        </authorList>
    </citation>
    <scope>NUCLEOTIDE SEQUENCE</scope>
    <source>
        <strain evidence="8">DAOMC 236416</strain>
    </source>
</reference>
<evidence type="ECO:0000256" key="1">
    <source>
        <dbReference type="ARBA" id="ARBA00022729"/>
    </source>
</evidence>
<evidence type="ECO:0000256" key="5">
    <source>
        <dbReference type="SAM" id="MobiDB-lite"/>
    </source>
</evidence>
<sequence>MSMPLALVLLFSLAVTLARAAQCGPNSSCPKSSPCCSEFGQCGSGAQQCAGGCQALFSFQASSCQPNPICKNLNITFKPSDYKNQDVFMPILAYDGTGSGNGGPPFTLDAGNLGQGSEGVLLQMTIDSQAKISTTDYFLYGSVQATMRHNARQGLVAAFILMSDVKDEVDWEFTTSDGSKGFTNYFSLGEYVAGHGTDVGLPRNGDVGSWHTFGINWTPNQLQWTIDGTVVRTLTKSQAGNQFPRTPSRVQLSTWAGGNATSPQGTREWAGGLIDWTTPEYKSNGYYSQELRSYTVSCANPSSSRRAPTNSSAGNGPTSWVYTGQNSGGQPGFQLSSAPVNALKNPGADGSPSAPGSDSLSKTSISNSWNGSGVKAKSGGGGGGGGSLFSSSAALKYGVPIAGGIIALILLWAACVWMTRRRRMSTVGKNNPLGAPGTSITGAPGMAHQHNVGGGVAGKMANKRTSTYAPLNNSEMDDAPMGAQRMGTGYGPAVGPRPGPMAGGHDKYEMASSHIMSPTGMGGGAGSPFRNPAPYQASPYGAGPPNPSGYFPSGGPGRGYGAQPPHLAHHAQYSSGGGGGGGYGMPYQQPAYRDY</sequence>
<name>A0A177TEK7_9BASI</name>
<keyword evidence="4" id="KW-1015">Disulfide bond</keyword>
<dbReference type="GO" id="GO:0016757">
    <property type="term" value="F:glycosyltransferase activity"/>
    <property type="evidence" value="ECO:0007669"/>
    <property type="project" value="TreeGrafter"/>
</dbReference>
<reference evidence="8" key="2">
    <citation type="journal article" date="2019" name="IMA Fungus">
        <title>Genome sequencing and comparison of five Tilletia species to identify candidate genes for the detection of regulated species infecting wheat.</title>
        <authorList>
            <person name="Nguyen H.D.T."/>
            <person name="Sultana T."/>
            <person name="Kesanakurti P."/>
            <person name="Hambleton S."/>
        </authorList>
    </citation>
    <scope>NUCLEOTIDE SEQUENCE</scope>
    <source>
        <strain evidence="8">DAOMC 236416</strain>
    </source>
</reference>
<keyword evidence="6" id="KW-1133">Transmembrane helix</keyword>
<proteinExistence type="predicted"/>
<keyword evidence="9" id="KW-1185">Reference proteome</keyword>
<feature type="disulfide bond" evidence="4">
    <location>
        <begin position="35"/>
        <end position="49"/>
    </location>
</feature>
<dbReference type="Gene3D" id="2.60.120.200">
    <property type="match status" value="1"/>
</dbReference>
<feature type="transmembrane region" description="Helical" evidence="6">
    <location>
        <begin position="397"/>
        <end position="419"/>
    </location>
</feature>
<comment type="caution">
    <text evidence="4">Lacks conserved residue(s) required for the propagation of feature annotation.</text>
</comment>
<dbReference type="GO" id="GO:0008061">
    <property type="term" value="F:chitin binding"/>
    <property type="evidence" value="ECO:0007669"/>
    <property type="project" value="UniProtKB-UniRule"/>
</dbReference>
<accession>A0A177TEK7</accession>
<dbReference type="PANTHER" id="PTHR10963:SF22">
    <property type="entry name" value="GLYCOSIDASE CRH2-RELATED"/>
    <property type="match status" value="1"/>
</dbReference>
<dbReference type="PROSITE" id="PS50941">
    <property type="entry name" value="CHIT_BIND_I_2"/>
    <property type="match status" value="1"/>
</dbReference>
<feature type="compositionally biased region" description="Polar residues" evidence="5">
    <location>
        <begin position="299"/>
        <end position="325"/>
    </location>
</feature>
<keyword evidence="6" id="KW-0812">Transmembrane</keyword>
<keyword evidence="6" id="KW-0472">Membrane</keyword>
<feature type="chain" id="PRO_5043792048" evidence="7">
    <location>
        <begin position="21"/>
        <end position="595"/>
    </location>
</feature>
<dbReference type="AlphaFoldDB" id="A0A177TEK7"/>
<dbReference type="PANTHER" id="PTHR10963">
    <property type="entry name" value="GLYCOSYL HYDROLASE-RELATED"/>
    <property type="match status" value="1"/>
</dbReference>
<feature type="compositionally biased region" description="Polar residues" evidence="5">
    <location>
        <begin position="354"/>
        <end position="370"/>
    </location>
</feature>
<feature type="region of interest" description="Disordered" evidence="5">
    <location>
        <begin position="299"/>
        <end position="383"/>
    </location>
</feature>
<dbReference type="InterPro" id="IPR050546">
    <property type="entry name" value="Glycosyl_Hydrlase_16"/>
</dbReference>
<feature type="region of interest" description="Disordered" evidence="5">
    <location>
        <begin position="240"/>
        <end position="266"/>
    </location>
</feature>
<evidence type="ECO:0000313" key="8">
    <source>
        <dbReference type="EMBL" id="KAE8250789.1"/>
    </source>
</evidence>
<feature type="region of interest" description="Disordered" evidence="5">
    <location>
        <begin position="469"/>
        <end position="582"/>
    </location>
</feature>
<organism evidence="8 9">
    <name type="scientific">Tilletia indica</name>
    <dbReference type="NCBI Taxonomy" id="43049"/>
    <lineage>
        <taxon>Eukaryota</taxon>
        <taxon>Fungi</taxon>
        <taxon>Dikarya</taxon>
        <taxon>Basidiomycota</taxon>
        <taxon>Ustilaginomycotina</taxon>
        <taxon>Exobasidiomycetes</taxon>
        <taxon>Tilletiales</taxon>
        <taxon>Tilletiaceae</taxon>
        <taxon>Tilletia</taxon>
    </lineage>
</organism>
<evidence type="ECO:0000256" key="3">
    <source>
        <dbReference type="ARBA" id="ARBA00023295"/>
    </source>
</evidence>
<keyword evidence="3" id="KW-0326">Glycosidase</keyword>
<dbReference type="InterPro" id="IPR001002">
    <property type="entry name" value="Chitin-bd_1"/>
</dbReference>
<dbReference type="PROSITE" id="PS51762">
    <property type="entry name" value="GH16_2"/>
    <property type="match status" value="1"/>
</dbReference>
<dbReference type="InterPro" id="IPR000757">
    <property type="entry name" value="Beta-glucanase-like"/>
</dbReference>
<dbReference type="Pfam" id="PF00722">
    <property type="entry name" value="Glyco_hydro_16"/>
    <property type="match status" value="1"/>
</dbReference>
<protein>
    <submittedName>
        <fullName evidence="8">Uncharacterized protein</fullName>
    </submittedName>
</protein>
<evidence type="ECO:0000313" key="9">
    <source>
        <dbReference type="Proteomes" id="UP000077521"/>
    </source>
</evidence>
<feature type="signal peptide" evidence="7">
    <location>
        <begin position="1"/>
        <end position="20"/>
    </location>
</feature>
<gene>
    <name evidence="8" type="ORF">A4X13_0g4391</name>
</gene>
<evidence type="ECO:0000256" key="2">
    <source>
        <dbReference type="ARBA" id="ARBA00022801"/>
    </source>
</evidence>
<dbReference type="EMBL" id="LWDF02000286">
    <property type="protein sequence ID" value="KAE8250789.1"/>
    <property type="molecule type" value="Genomic_DNA"/>
</dbReference>
<comment type="caution">
    <text evidence="8">The sequence shown here is derived from an EMBL/GenBank/DDBJ whole genome shotgun (WGS) entry which is preliminary data.</text>
</comment>